<dbReference type="FunFam" id="1.10.10.2030:FF:000001">
    <property type="entry name" value="DNA/RNA-binding protein KIN17, putative"/>
    <property type="match status" value="1"/>
</dbReference>
<feature type="compositionally biased region" description="Low complexity" evidence="5">
    <location>
        <begin position="335"/>
        <end position="344"/>
    </location>
</feature>
<evidence type="ECO:0000259" key="6">
    <source>
        <dbReference type="SMART" id="SM01253"/>
    </source>
</evidence>
<dbReference type="STRING" id="741276.A0A2S5BGP9"/>
<dbReference type="AlphaFoldDB" id="A0A2S5BGP9"/>
<comment type="caution">
    <text evidence="7">The sequence shown here is derived from an EMBL/GenBank/DDBJ whole genome shotgun (WGS) entry which is preliminary data.</text>
</comment>
<dbReference type="Pfam" id="PF10357">
    <property type="entry name" value="WH_KIN17"/>
    <property type="match status" value="1"/>
</dbReference>
<comment type="similarity">
    <text evidence="1">Belongs to the KIN17 family.</text>
</comment>
<dbReference type="PANTHER" id="PTHR12805">
    <property type="entry name" value="KIN17 KIN, ANTIGENIC DETERMINANT OF RECA PROTEIN HOMOLOG"/>
    <property type="match status" value="1"/>
</dbReference>
<dbReference type="EMBL" id="PJQD01000009">
    <property type="protein sequence ID" value="POY75950.1"/>
    <property type="molecule type" value="Genomic_DNA"/>
</dbReference>
<keyword evidence="8" id="KW-1185">Reference proteome</keyword>
<dbReference type="GO" id="GO:0006974">
    <property type="term" value="P:DNA damage response"/>
    <property type="evidence" value="ECO:0007669"/>
    <property type="project" value="TreeGrafter"/>
</dbReference>
<feature type="compositionally biased region" description="Low complexity" evidence="5">
    <location>
        <begin position="271"/>
        <end position="286"/>
    </location>
</feature>
<feature type="compositionally biased region" description="Low complexity" evidence="5">
    <location>
        <begin position="310"/>
        <end position="321"/>
    </location>
</feature>
<dbReference type="InterPro" id="IPR037321">
    <property type="entry name" value="KIN17-like"/>
</dbReference>
<keyword evidence="3" id="KW-0863">Zinc-finger</keyword>
<dbReference type="SMART" id="SM01253">
    <property type="entry name" value="Kin17_mid"/>
    <property type="match status" value="1"/>
</dbReference>
<dbReference type="GO" id="GO:0008270">
    <property type="term" value="F:zinc ion binding"/>
    <property type="evidence" value="ECO:0007669"/>
    <property type="project" value="UniProtKB-KW"/>
</dbReference>
<dbReference type="InterPro" id="IPR019447">
    <property type="entry name" value="DNA/RNA-bd_Kin17_WH-like_dom"/>
</dbReference>
<evidence type="ECO:0000256" key="5">
    <source>
        <dbReference type="SAM" id="MobiDB-lite"/>
    </source>
</evidence>
<dbReference type="InterPro" id="IPR038254">
    <property type="entry name" value="KIN17_WH-like_sf"/>
</dbReference>
<feature type="domain" description="DNA/RNA-binding protein Kin17 WH-like" evidence="6">
    <location>
        <begin position="52"/>
        <end position="185"/>
    </location>
</feature>
<dbReference type="InterPro" id="IPR036236">
    <property type="entry name" value="Znf_C2H2_sf"/>
</dbReference>
<accession>A0A2S5BGP9</accession>
<evidence type="ECO:0000256" key="1">
    <source>
        <dbReference type="ARBA" id="ARBA00008517"/>
    </source>
</evidence>
<feature type="region of interest" description="Disordered" evidence="5">
    <location>
        <begin position="186"/>
        <end position="214"/>
    </location>
</feature>
<evidence type="ECO:0000313" key="7">
    <source>
        <dbReference type="EMBL" id="POY75950.1"/>
    </source>
</evidence>
<dbReference type="Pfam" id="PF25095">
    <property type="entry name" value="C2H2-zf_KIN17"/>
    <property type="match status" value="1"/>
</dbReference>
<dbReference type="OrthoDB" id="10266249at2759"/>
<dbReference type="SUPFAM" id="SSF57667">
    <property type="entry name" value="beta-beta-alpha zinc fingers"/>
    <property type="match status" value="1"/>
</dbReference>
<keyword evidence="4" id="KW-0862">Zinc</keyword>
<dbReference type="PANTHER" id="PTHR12805:SF0">
    <property type="entry name" value="DNA_RNA-BINDING PROTEIN KIN17"/>
    <property type="match status" value="1"/>
</dbReference>
<proteinExistence type="inferred from homology"/>
<protein>
    <recommendedName>
        <fullName evidence="6">DNA/RNA-binding protein Kin17 WH-like domain-containing protein</fullName>
    </recommendedName>
</protein>
<feature type="compositionally biased region" description="Polar residues" evidence="5">
    <location>
        <begin position="240"/>
        <end position="266"/>
    </location>
</feature>
<name>A0A2S5BGP9_9BASI</name>
<dbReference type="InterPro" id="IPR056767">
    <property type="entry name" value="C2H2-Znf_KIN17"/>
</dbReference>
<evidence type="ECO:0000256" key="3">
    <source>
        <dbReference type="ARBA" id="ARBA00022771"/>
    </source>
</evidence>
<reference evidence="7 8" key="1">
    <citation type="journal article" date="2018" name="Front. Microbiol.">
        <title>Prospects for Fungal Bioremediation of Acidic Radioactive Waste Sites: Characterization and Genome Sequence of Rhodotorula taiwanensis MD1149.</title>
        <authorList>
            <person name="Tkavc R."/>
            <person name="Matrosova V.Y."/>
            <person name="Grichenko O.E."/>
            <person name="Gostincar C."/>
            <person name="Volpe R.P."/>
            <person name="Klimenkova P."/>
            <person name="Gaidamakova E.K."/>
            <person name="Zhou C.E."/>
            <person name="Stewart B.J."/>
            <person name="Lyman M.G."/>
            <person name="Malfatti S.A."/>
            <person name="Rubinfeld B."/>
            <person name="Courtot M."/>
            <person name="Singh J."/>
            <person name="Dalgard C.L."/>
            <person name="Hamilton T."/>
            <person name="Frey K.G."/>
            <person name="Gunde-Cimerman N."/>
            <person name="Dugan L."/>
            <person name="Daly M.J."/>
        </authorList>
    </citation>
    <scope>NUCLEOTIDE SEQUENCE [LARGE SCALE GENOMIC DNA]</scope>
    <source>
        <strain evidence="7 8">MD1149</strain>
    </source>
</reference>
<dbReference type="GO" id="GO:0005634">
    <property type="term" value="C:nucleus"/>
    <property type="evidence" value="ECO:0007669"/>
    <property type="project" value="TreeGrafter"/>
</dbReference>
<keyword evidence="2" id="KW-0479">Metal-binding</keyword>
<organism evidence="7 8">
    <name type="scientific">Rhodotorula taiwanensis</name>
    <dbReference type="NCBI Taxonomy" id="741276"/>
    <lineage>
        <taxon>Eukaryota</taxon>
        <taxon>Fungi</taxon>
        <taxon>Dikarya</taxon>
        <taxon>Basidiomycota</taxon>
        <taxon>Pucciniomycotina</taxon>
        <taxon>Microbotryomycetes</taxon>
        <taxon>Sporidiobolales</taxon>
        <taxon>Sporidiobolaceae</taxon>
        <taxon>Rhodotorula</taxon>
    </lineage>
</organism>
<dbReference type="Gene3D" id="1.10.10.2030">
    <property type="entry name" value="DNA/RNA-binding protein Kin17, conserved domain"/>
    <property type="match status" value="1"/>
</dbReference>
<dbReference type="Proteomes" id="UP000237144">
    <property type="component" value="Unassembled WGS sequence"/>
</dbReference>
<feature type="region of interest" description="Disordered" evidence="5">
    <location>
        <begin position="230"/>
        <end position="357"/>
    </location>
</feature>
<feature type="compositionally biased region" description="Basic and acidic residues" evidence="5">
    <location>
        <begin position="186"/>
        <end position="198"/>
    </location>
</feature>
<dbReference type="GO" id="GO:0003690">
    <property type="term" value="F:double-stranded DNA binding"/>
    <property type="evidence" value="ECO:0007669"/>
    <property type="project" value="TreeGrafter"/>
</dbReference>
<dbReference type="GO" id="GO:0006260">
    <property type="term" value="P:DNA replication"/>
    <property type="evidence" value="ECO:0007669"/>
    <property type="project" value="TreeGrafter"/>
</dbReference>
<sequence length="371" mass="40835">MPKAEAGSAKALANKMKSKGLQKLRWYCQVCEKQCRDENGFKCHTMSESHLRQMLLVGESAGKHIADYTSRFQAEFIALLSRRMFCGSTRWGTKRVRINQVYQEYITDKQHLHMNATRFLSLTEFAKHLGRTGVCHVDETEKGWWIQWIDNSPRALAKAEANQKKERGDMDDEMRQRKLIQEQIERAREEGERRRREVAAQQAGGDEGAEMPEGGVEAAIGTAPEVTNELKRDEGEKLSLNLSFKASQPTGAASSKEPSPRGSTSPPAAVPAETSSTVETASTAEPAPAPAVPKSTFIAPPPKPVIGFTPKANPFAAKPNPLKGNPLKRPNPLKSGSSASSSVGGEKRKAPLSAVEQIAMEEMARKQRRMA</sequence>
<gene>
    <name evidence="7" type="ORF">BMF94_1034</name>
</gene>
<evidence type="ECO:0000256" key="2">
    <source>
        <dbReference type="ARBA" id="ARBA00022723"/>
    </source>
</evidence>
<evidence type="ECO:0000313" key="8">
    <source>
        <dbReference type="Proteomes" id="UP000237144"/>
    </source>
</evidence>
<evidence type="ECO:0000256" key="4">
    <source>
        <dbReference type="ARBA" id="ARBA00022833"/>
    </source>
</evidence>